<dbReference type="NCBIfam" id="TIGR01458">
    <property type="entry name" value="HAD-SF-IIA-hyp3"/>
    <property type="match status" value="1"/>
</dbReference>
<dbReference type="OrthoDB" id="148966at2"/>
<evidence type="ECO:0000256" key="4">
    <source>
        <dbReference type="ARBA" id="ARBA00022842"/>
    </source>
</evidence>
<keyword evidence="3" id="KW-0479">Metal-binding</keyword>
<dbReference type="KEGG" id="sen:SACE_5602"/>
<dbReference type="HOGENOM" id="CLU_043473_4_2_11"/>
<reference evidence="6 7" key="1">
    <citation type="journal article" date="2007" name="Nat. Biotechnol.">
        <title>Complete genome sequence of the erythromycin-producing bacterium Saccharopolyspora erythraea NRRL23338.</title>
        <authorList>
            <person name="Oliynyk M."/>
            <person name="Samborskyy M."/>
            <person name="Lester J.B."/>
            <person name="Mironenko T."/>
            <person name="Scott N."/>
            <person name="Dickens S."/>
            <person name="Haydock S.F."/>
            <person name="Leadlay P.F."/>
        </authorList>
    </citation>
    <scope>NUCLEOTIDE SEQUENCE [LARGE SCALE GENOMIC DNA]</scope>
    <source>
        <strain evidence="7">ATCC 11635 / DSM 40517 / JCM 4748 / NBRC 13426 / NCIMB 8594 / NRRL 2338</strain>
    </source>
</reference>
<name>A4FL63_SACEN</name>
<evidence type="ECO:0000256" key="5">
    <source>
        <dbReference type="ARBA" id="ARBA00039666"/>
    </source>
</evidence>
<dbReference type="AlphaFoldDB" id="A4FL63"/>
<dbReference type="PANTHER" id="PTHR19288">
    <property type="entry name" value="4-NITROPHENYLPHOSPHATASE-RELATED"/>
    <property type="match status" value="1"/>
</dbReference>
<evidence type="ECO:0000256" key="1">
    <source>
        <dbReference type="ARBA" id="ARBA00001946"/>
    </source>
</evidence>
<dbReference type="InterPro" id="IPR006357">
    <property type="entry name" value="HAD-SF_hydro_IIA"/>
</dbReference>
<dbReference type="Pfam" id="PF13344">
    <property type="entry name" value="Hydrolase_6"/>
    <property type="match status" value="1"/>
</dbReference>
<dbReference type="GO" id="GO:0005737">
    <property type="term" value="C:cytoplasm"/>
    <property type="evidence" value="ECO:0007669"/>
    <property type="project" value="TreeGrafter"/>
</dbReference>
<dbReference type="STRING" id="405948.SACE_5602"/>
<gene>
    <name evidence="6" type="ordered locus">SACE_5602</name>
</gene>
<protein>
    <recommendedName>
        <fullName evidence="5">Haloacid dehalogenase-like hydrolase domain-containing protein 2</fullName>
    </recommendedName>
</protein>
<comment type="similarity">
    <text evidence="2">Belongs to the HAD-like hydrolase superfamily.</text>
</comment>
<dbReference type="PANTHER" id="PTHR19288:SF46">
    <property type="entry name" value="HALOACID DEHALOGENASE-LIKE HYDROLASE DOMAIN-CONTAINING PROTEIN 2"/>
    <property type="match status" value="1"/>
</dbReference>
<evidence type="ECO:0000313" key="6">
    <source>
        <dbReference type="EMBL" id="CAM04788.1"/>
    </source>
</evidence>
<accession>A4FL63</accession>
<dbReference type="NCBIfam" id="TIGR01460">
    <property type="entry name" value="HAD-SF-IIA"/>
    <property type="match status" value="1"/>
</dbReference>
<evidence type="ECO:0000256" key="2">
    <source>
        <dbReference type="ARBA" id="ARBA00007958"/>
    </source>
</evidence>
<evidence type="ECO:0000313" key="7">
    <source>
        <dbReference type="Proteomes" id="UP000006728"/>
    </source>
</evidence>
<dbReference type="EMBL" id="AM420293">
    <property type="protein sequence ID" value="CAM04788.1"/>
    <property type="molecule type" value="Genomic_DNA"/>
</dbReference>
<keyword evidence="4" id="KW-0460">Magnesium</keyword>
<dbReference type="Pfam" id="PF13242">
    <property type="entry name" value="Hydrolase_like"/>
    <property type="match status" value="1"/>
</dbReference>
<dbReference type="SUPFAM" id="SSF56784">
    <property type="entry name" value="HAD-like"/>
    <property type="match status" value="1"/>
</dbReference>
<keyword evidence="7" id="KW-1185">Reference proteome</keyword>
<dbReference type="InterPro" id="IPR006355">
    <property type="entry name" value="LHPP/HDHD2"/>
</dbReference>
<dbReference type="GO" id="GO:0046872">
    <property type="term" value="F:metal ion binding"/>
    <property type="evidence" value="ECO:0007669"/>
    <property type="project" value="UniProtKB-KW"/>
</dbReference>
<dbReference type="InterPro" id="IPR023214">
    <property type="entry name" value="HAD_sf"/>
</dbReference>
<dbReference type="Gene3D" id="3.40.50.1000">
    <property type="entry name" value="HAD superfamily/HAD-like"/>
    <property type="match status" value="2"/>
</dbReference>
<dbReference type="Proteomes" id="UP000006728">
    <property type="component" value="Chromosome"/>
</dbReference>
<keyword evidence="6" id="KW-0378">Hydrolase</keyword>
<dbReference type="InterPro" id="IPR036412">
    <property type="entry name" value="HAD-like_sf"/>
</dbReference>
<dbReference type="GO" id="GO:0016791">
    <property type="term" value="F:phosphatase activity"/>
    <property type="evidence" value="ECO:0007669"/>
    <property type="project" value="InterPro"/>
</dbReference>
<dbReference type="RefSeq" id="WP_009944625.1">
    <property type="nucleotide sequence ID" value="NC_009142.1"/>
</dbReference>
<dbReference type="eggNOG" id="COG0647">
    <property type="taxonomic scope" value="Bacteria"/>
</dbReference>
<evidence type="ECO:0000256" key="3">
    <source>
        <dbReference type="ARBA" id="ARBA00022723"/>
    </source>
</evidence>
<sequence length="257" mass="27074">MVDFRALLIDIDGVLTVSWQPLPGNVEALARLRAAGFGVRLVTNTTSRTRSSIVRALRTGGFDIATDDVMTGVVATAEYLRRHHPGARCLLLNSGDVTDDLEGVTLVDDDPDVVVLGGAGPEFSYGAINRVFRHVQRGAAFVAMHNSLRWRTSEGLALDSGAFLLGIERAANREAVVVGKPSAEFFTSALRSLGVESGAALMVGDDVESDVLAAQRLGITGVLVRTGKYTAATTEAASGVPDHVLDSFADVPSLLGI</sequence>
<comment type="cofactor">
    <cofactor evidence="1">
        <name>Mg(2+)</name>
        <dbReference type="ChEBI" id="CHEBI:18420"/>
    </cofactor>
</comment>
<proteinExistence type="inferred from homology"/>
<organism evidence="6 7">
    <name type="scientific">Saccharopolyspora erythraea (strain ATCC 11635 / DSM 40517 / JCM 4748 / NBRC 13426 / NCIMB 8594 / NRRL 2338)</name>
    <dbReference type="NCBI Taxonomy" id="405948"/>
    <lineage>
        <taxon>Bacteria</taxon>
        <taxon>Bacillati</taxon>
        <taxon>Actinomycetota</taxon>
        <taxon>Actinomycetes</taxon>
        <taxon>Pseudonocardiales</taxon>
        <taxon>Pseudonocardiaceae</taxon>
        <taxon>Saccharopolyspora</taxon>
    </lineage>
</organism>